<evidence type="ECO:0000256" key="1">
    <source>
        <dbReference type="SAM" id="MobiDB-lite"/>
    </source>
</evidence>
<protein>
    <submittedName>
        <fullName evidence="2">Uncharacterized protein</fullName>
    </submittedName>
</protein>
<feature type="region of interest" description="Disordered" evidence="1">
    <location>
        <begin position="1"/>
        <end position="37"/>
    </location>
</feature>
<dbReference type="Proteomes" id="UP000622797">
    <property type="component" value="Unassembled WGS sequence"/>
</dbReference>
<reference evidence="2" key="2">
    <citation type="submission" date="2020-05" db="EMBL/GenBank/DDBJ databases">
        <authorList>
            <person name="Kim H.-S."/>
            <person name="Proctor R.H."/>
            <person name="Brown D.W."/>
        </authorList>
    </citation>
    <scope>NUCLEOTIDE SEQUENCE</scope>
    <source>
        <strain evidence="2">NRRL 20472</strain>
    </source>
</reference>
<dbReference type="AlphaFoldDB" id="A0A8H4UCC1"/>
<feature type="compositionally biased region" description="Polar residues" evidence="1">
    <location>
        <begin position="1"/>
        <end position="18"/>
    </location>
</feature>
<sequence>MNSIINRANNNLRENTITRSEHPLNEAHNEERAEPITAELPTHQEIYNWVKEEDLDKGEKLTRHIIYILTAGLVSYPADQHKDQDASHLTTYRRHLHLRETREDQAGPNLPDSAHRTYAPKATNSLYILPAALRRKAPEEKPNTPARRAEPVILRRLHQAEHQEASRIARESSGSAAIRGAAFEVPYSEENLPRLWTVMQEALKHAERDIAADGLQPGSSSESFRETEDTSRLWQFSDAIFLCSYKDTKLWHQSSGSSIEGVLGDFRARYSIISLEQEPAASSHSNNPAYGNNRTDPTP</sequence>
<dbReference type="EMBL" id="JABEXW010000004">
    <property type="protein sequence ID" value="KAF4973791.1"/>
    <property type="molecule type" value="Genomic_DNA"/>
</dbReference>
<organism evidence="2 3">
    <name type="scientific">Fusarium sarcochroum</name>
    <dbReference type="NCBI Taxonomy" id="1208366"/>
    <lineage>
        <taxon>Eukaryota</taxon>
        <taxon>Fungi</taxon>
        <taxon>Dikarya</taxon>
        <taxon>Ascomycota</taxon>
        <taxon>Pezizomycotina</taxon>
        <taxon>Sordariomycetes</taxon>
        <taxon>Hypocreomycetidae</taxon>
        <taxon>Hypocreales</taxon>
        <taxon>Nectriaceae</taxon>
        <taxon>Fusarium</taxon>
        <taxon>Fusarium lateritium species complex</taxon>
    </lineage>
</organism>
<keyword evidence="3" id="KW-1185">Reference proteome</keyword>
<reference evidence="2" key="1">
    <citation type="journal article" date="2020" name="BMC Genomics">
        <title>Correction to: Identification and distribution of gene clusters required for synthesis of sphingolipid metabolism inhibitors in diverse species of the filamentous fungus Fusarium.</title>
        <authorList>
            <person name="Kim H.S."/>
            <person name="Lohmar J.M."/>
            <person name="Busman M."/>
            <person name="Brown D.W."/>
            <person name="Naumann T.A."/>
            <person name="Divon H.H."/>
            <person name="Lysoe E."/>
            <person name="Uhlig S."/>
            <person name="Proctor R.H."/>
        </authorList>
    </citation>
    <scope>NUCLEOTIDE SEQUENCE</scope>
    <source>
        <strain evidence="2">NRRL 20472</strain>
    </source>
</reference>
<feature type="compositionally biased region" description="Basic and acidic residues" evidence="1">
    <location>
        <begin position="19"/>
        <end position="34"/>
    </location>
</feature>
<gene>
    <name evidence="2" type="ORF">FSARC_23</name>
</gene>
<feature type="region of interest" description="Disordered" evidence="1">
    <location>
        <begin position="277"/>
        <end position="299"/>
    </location>
</feature>
<name>A0A8H4UCC1_9HYPO</name>
<proteinExistence type="predicted"/>
<feature type="compositionally biased region" description="Polar residues" evidence="1">
    <location>
        <begin position="280"/>
        <end position="299"/>
    </location>
</feature>
<comment type="caution">
    <text evidence="2">The sequence shown here is derived from an EMBL/GenBank/DDBJ whole genome shotgun (WGS) entry which is preliminary data.</text>
</comment>
<accession>A0A8H4UCC1</accession>
<evidence type="ECO:0000313" key="2">
    <source>
        <dbReference type="EMBL" id="KAF4973791.1"/>
    </source>
</evidence>
<evidence type="ECO:0000313" key="3">
    <source>
        <dbReference type="Proteomes" id="UP000622797"/>
    </source>
</evidence>
<dbReference type="OrthoDB" id="5090998at2759"/>